<protein>
    <submittedName>
        <fullName evidence="2">DDE-type integrase/transposase/recombinase</fullName>
    </submittedName>
</protein>
<organism evidence="2 3">
    <name type="scientific">Sphingobacterium kitahiroshimense</name>
    <dbReference type="NCBI Taxonomy" id="470446"/>
    <lineage>
        <taxon>Bacteria</taxon>
        <taxon>Pseudomonadati</taxon>
        <taxon>Bacteroidota</taxon>
        <taxon>Sphingobacteriia</taxon>
        <taxon>Sphingobacteriales</taxon>
        <taxon>Sphingobacteriaceae</taxon>
        <taxon>Sphingobacterium</taxon>
    </lineage>
</organism>
<dbReference type="PROSITE" id="PS50994">
    <property type="entry name" value="INTEGRASE"/>
    <property type="match status" value="1"/>
</dbReference>
<dbReference type="Pfam" id="PF00665">
    <property type="entry name" value="rve"/>
    <property type="match status" value="1"/>
</dbReference>
<accession>A0ABV0C165</accession>
<dbReference type="InterPro" id="IPR012337">
    <property type="entry name" value="RNaseH-like_sf"/>
</dbReference>
<dbReference type="Gene3D" id="3.30.420.10">
    <property type="entry name" value="Ribonuclease H-like superfamily/Ribonuclease H"/>
    <property type="match status" value="1"/>
</dbReference>
<reference evidence="2 3" key="1">
    <citation type="submission" date="2024-04" db="EMBL/GenBank/DDBJ databases">
        <title>WGS of bacteria from Torrens River.</title>
        <authorList>
            <person name="Wyrsch E.R."/>
            <person name="Drigo B."/>
        </authorList>
    </citation>
    <scope>NUCLEOTIDE SEQUENCE [LARGE SCALE GENOMIC DNA]</scope>
    <source>
        <strain evidence="2 3">TWI391</strain>
    </source>
</reference>
<dbReference type="InterPro" id="IPR036397">
    <property type="entry name" value="RNaseH_sf"/>
</dbReference>
<dbReference type="EMBL" id="JBDJNQ010000010">
    <property type="protein sequence ID" value="MEN5379357.1"/>
    <property type="molecule type" value="Genomic_DNA"/>
</dbReference>
<name>A0ABV0C165_9SPHI</name>
<proteinExistence type="predicted"/>
<dbReference type="InterPro" id="IPR001584">
    <property type="entry name" value="Integrase_cat-core"/>
</dbReference>
<gene>
    <name evidence="2" type="ORF">ABE541_18975</name>
</gene>
<feature type="domain" description="Integrase catalytic" evidence="1">
    <location>
        <begin position="33"/>
        <end position="131"/>
    </location>
</feature>
<dbReference type="Proteomes" id="UP001409291">
    <property type="component" value="Unassembled WGS sequence"/>
</dbReference>
<evidence type="ECO:0000313" key="3">
    <source>
        <dbReference type="Proteomes" id="UP001409291"/>
    </source>
</evidence>
<evidence type="ECO:0000313" key="2">
    <source>
        <dbReference type="EMBL" id="MEN5379357.1"/>
    </source>
</evidence>
<evidence type="ECO:0000259" key="1">
    <source>
        <dbReference type="PROSITE" id="PS50994"/>
    </source>
</evidence>
<sequence>MSPQSRLQLFIILKKNNKQYLKLKHYYRKKQTRYNRPILGDRVQIDVCKIAPGIYHYTAIDDCSRFKVLQLFPRRTATSTLKFLDTLLEQMPFAIQSIQTYRGKEFFAYSVQDRLMEWGIKFRPIKPGSPL</sequence>
<comment type="caution">
    <text evidence="2">The sequence shown here is derived from an EMBL/GenBank/DDBJ whole genome shotgun (WGS) entry which is preliminary data.</text>
</comment>
<dbReference type="RefSeq" id="WP_346582123.1">
    <property type="nucleotide sequence ID" value="NZ_JBDJNQ010000010.1"/>
</dbReference>
<keyword evidence="3" id="KW-1185">Reference proteome</keyword>
<dbReference type="SUPFAM" id="SSF53098">
    <property type="entry name" value="Ribonuclease H-like"/>
    <property type="match status" value="1"/>
</dbReference>